<evidence type="ECO:0000256" key="1">
    <source>
        <dbReference type="ARBA" id="ARBA00023152"/>
    </source>
</evidence>
<proteinExistence type="predicted"/>
<evidence type="ECO:0000256" key="3">
    <source>
        <dbReference type="SAM" id="MobiDB-lite"/>
    </source>
</evidence>
<dbReference type="SUPFAM" id="SSF53254">
    <property type="entry name" value="Phosphoglycerate mutase-like"/>
    <property type="match status" value="1"/>
</dbReference>
<dbReference type="Gene3D" id="3.40.50.1240">
    <property type="entry name" value="Phosphoglycerate mutase-like"/>
    <property type="match status" value="1"/>
</dbReference>
<evidence type="ECO:0000256" key="2">
    <source>
        <dbReference type="ARBA" id="ARBA00023235"/>
    </source>
</evidence>
<sequence length="318" mass="36230">MPATIWLVRHGQAEHNVSDNWNLFDPELTELGQQQARDFYVKYAQQMVGKVVAIYASPSIRTIETARLCFAGPVSDGKRIVLEPDLMELSPELTYTYNVPRDQGSLQATYRDQISLVNLDPQVPGKYKFVERLHRTRSGGGQGQGQNPSSTNPLSPPSTPGDASSSSSPSTEKLKGILKRVHGADYEGRPTNRVSWDTCQEIQCEFANMVRERSIMAVALTPRFQYDVALVNEHARMRARQLARYCSIHPDHGWPEAVVEQALVLARNEPWAFADAQEQLYPDDWHPLNPDMDGFREAFLRDWRRIFPENWDQVFELE</sequence>
<dbReference type="InterPro" id="IPR029033">
    <property type="entry name" value="His_PPase_superfam"/>
</dbReference>
<protein>
    <submittedName>
        <fullName evidence="4">Uncharacterized protein</fullName>
    </submittedName>
</protein>
<gene>
    <name evidence="4" type="ORF">PG997_005610</name>
</gene>
<dbReference type="PANTHER" id="PTHR48100">
    <property type="entry name" value="BROAD-SPECIFICITY PHOSPHATASE YOR283W-RELATED"/>
    <property type="match status" value="1"/>
</dbReference>
<name>A0ABR1WLC3_9PEZI</name>
<keyword evidence="1" id="KW-0324">Glycolysis</keyword>
<dbReference type="SMART" id="SM00855">
    <property type="entry name" value="PGAM"/>
    <property type="match status" value="1"/>
</dbReference>
<keyword evidence="2" id="KW-0413">Isomerase</keyword>
<keyword evidence="5" id="KW-1185">Reference proteome</keyword>
<feature type="compositionally biased region" description="Low complexity" evidence="3">
    <location>
        <begin position="160"/>
        <end position="170"/>
    </location>
</feature>
<dbReference type="InterPro" id="IPR001345">
    <property type="entry name" value="PG/BPGM_mutase_AS"/>
</dbReference>
<accession>A0ABR1WLC3</accession>
<dbReference type="InterPro" id="IPR050275">
    <property type="entry name" value="PGM_Phosphatase"/>
</dbReference>
<dbReference type="InterPro" id="IPR013078">
    <property type="entry name" value="His_Pase_superF_clade-1"/>
</dbReference>
<dbReference type="RefSeq" id="XP_066668848.1">
    <property type="nucleotide sequence ID" value="XM_066809925.1"/>
</dbReference>
<dbReference type="PANTHER" id="PTHR48100:SF1">
    <property type="entry name" value="HISTIDINE PHOSPHATASE FAMILY PROTEIN-RELATED"/>
    <property type="match status" value="1"/>
</dbReference>
<dbReference type="PROSITE" id="PS00175">
    <property type="entry name" value="PG_MUTASE"/>
    <property type="match status" value="1"/>
</dbReference>
<evidence type="ECO:0000313" key="4">
    <source>
        <dbReference type="EMBL" id="KAK8084339.1"/>
    </source>
</evidence>
<dbReference type="Proteomes" id="UP001433268">
    <property type="component" value="Unassembled WGS sequence"/>
</dbReference>
<dbReference type="Pfam" id="PF00300">
    <property type="entry name" value="His_Phos_1"/>
    <property type="match status" value="1"/>
</dbReference>
<dbReference type="GeneID" id="92042985"/>
<evidence type="ECO:0000313" key="5">
    <source>
        <dbReference type="Proteomes" id="UP001433268"/>
    </source>
</evidence>
<dbReference type="CDD" id="cd07067">
    <property type="entry name" value="HP_PGM_like"/>
    <property type="match status" value="1"/>
</dbReference>
<dbReference type="EMBL" id="JAQQWN010000005">
    <property type="protein sequence ID" value="KAK8084339.1"/>
    <property type="molecule type" value="Genomic_DNA"/>
</dbReference>
<comment type="caution">
    <text evidence="4">The sequence shown here is derived from an EMBL/GenBank/DDBJ whole genome shotgun (WGS) entry which is preliminary data.</text>
</comment>
<organism evidence="4 5">
    <name type="scientific">Apiospora hydei</name>
    <dbReference type="NCBI Taxonomy" id="1337664"/>
    <lineage>
        <taxon>Eukaryota</taxon>
        <taxon>Fungi</taxon>
        <taxon>Dikarya</taxon>
        <taxon>Ascomycota</taxon>
        <taxon>Pezizomycotina</taxon>
        <taxon>Sordariomycetes</taxon>
        <taxon>Xylariomycetidae</taxon>
        <taxon>Amphisphaeriales</taxon>
        <taxon>Apiosporaceae</taxon>
        <taxon>Apiospora</taxon>
    </lineage>
</organism>
<feature type="region of interest" description="Disordered" evidence="3">
    <location>
        <begin position="136"/>
        <end position="173"/>
    </location>
</feature>
<reference evidence="4 5" key="1">
    <citation type="submission" date="2023-01" db="EMBL/GenBank/DDBJ databases">
        <title>Analysis of 21 Apiospora genomes using comparative genomics revels a genus with tremendous synthesis potential of carbohydrate active enzymes and secondary metabolites.</title>
        <authorList>
            <person name="Sorensen T."/>
        </authorList>
    </citation>
    <scope>NUCLEOTIDE SEQUENCE [LARGE SCALE GENOMIC DNA]</scope>
    <source>
        <strain evidence="4 5">CBS 114990</strain>
    </source>
</reference>